<dbReference type="EMBL" id="JBANQN010000003">
    <property type="protein sequence ID" value="KAK6795770.1"/>
    <property type="molecule type" value="Genomic_DNA"/>
</dbReference>
<name>A0AAN8TXC8_SOLBU</name>
<comment type="caution">
    <text evidence="1">The sequence shown here is derived from an EMBL/GenBank/DDBJ whole genome shotgun (WGS) entry which is preliminary data.</text>
</comment>
<dbReference type="AlphaFoldDB" id="A0AAN8TXC8"/>
<evidence type="ECO:0000313" key="1">
    <source>
        <dbReference type="EMBL" id="KAK6795770.1"/>
    </source>
</evidence>
<keyword evidence="2" id="KW-1185">Reference proteome</keyword>
<dbReference type="Proteomes" id="UP001371456">
    <property type="component" value="Unassembled WGS sequence"/>
</dbReference>
<reference evidence="1 2" key="1">
    <citation type="submission" date="2024-02" db="EMBL/GenBank/DDBJ databases">
        <title>de novo genome assembly of Solanum bulbocastanum strain 11H21.</title>
        <authorList>
            <person name="Hosaka A.J."/>
        </authorList>
    </citation>
    <scope>NUCLEOTIDE SEQUENCE [LARGE SCALE GENOMIC DNA]</scope>
    <source>
        <tissue evidence="1">Young leaves</tissue>
    </source>
</reference>
<proteinExistence type="predicted"/>
<gene>
    <name evidence="1" type="ORF">RDI58_009225</name>
</gene>
<accession>A0AAN8TXC8</accession>
<evidence type="ECO:0000313" key="2">
    <source>
        <dbReference type="Proteomes" id="UP001371456"/>
    </source>
</evidence>
<organism evidence="1 2">
    <name type="scientific">Solanum bulbocastanum</name>
    <name type="common">Wild potato</name>
    <dbReference type="NCBI Taxonomy" id="147425"/>
    <lineage>
        <taxon>Eukaryota</taxon>
        <taxon>Viridiplantae</taxon>
        <taxon>Streptophyta</taxon>
        <taxon>Embryophyta</taxon>
        <taxon>Tracheophyta</taxon>
        <taxon>Spermatophyta</taxon>
        <taxon>Magnoliopsida</taxon>
        <taxon>eudicotyledons</taxon>
        <taxon>Gunneridae</taxon>
        <taxon>Pentapetalae</taxon>
        <taxon>asterids</taxon>
        <taxon>lamiids</taxon>
        <taxon>Solanales</taxon>
        <taxon>Solanaceae</taxon>
        <taxon>Solanoideae</taxon>
        <taxon>Solaneae</taxon>
        <taxon>Solanum</taxon>
    </lineage>
</organism>
<sequence length="86" mass="9931">MIVRLELTVCSGITLKCVNDLFKKFKDLVWWALIFIYGCSNMSRYRILGLAVIKSQLTLSKLCNLQVDTGKLMTLSRWNLSIKPYL</sequence>
<protein>
    <submittedName>
        <fullName evidence="1">Uncharacterized protein</fullName>
    </submittedName>
</protein>